<reference evidence="2 3" key="1">
    <citation type="submission" date="2016-11" db="EMBL/GenBank/DDBJ databases">
        <authorList>
            <person name="Hartman R.L."/>
            <person name="Morales C.S."/>
            <person name="White V.L."/>
            <person name="Layton S.R."/>
            <person name="Nayek S."/>
            <person name="Hughes L.E."/>
            <person name="Garlena R.A."/>
            <person name="Russell D.A."/>
            <person name="Pope W.H."/>
            <person name="Jacobs-Sera D."/>
            <person name="Hendrix R.W."/>
            <person name="Hatfull G.F."/>
        </authorList>
    </citation>
    <scope>NUCLEOTIDE SEQUENCE [LARGE SCALE GENOMIC DNA]</scope>
</reference>
<gene>
    <name evidence="2" type="ORF">SEA_BIOSCUM_52</name>
</gene>
<protein>
    <submittedName>
        <fullName evidence="2">Uncharacterized protein</fullName>
    </submittedName>
</protein>
<sequence>MASRKRSPNLTVRLDPALAADLDTLTSTGIDRSAAVRLAVAFLAFGYRDLWTRGIYPEGTAPPKMRFVTPRHYTHKAPDLRVVRTNMPRTTPTSPFRTTNRTAS</sequence>
<dbReference type="EMBL" id="KY092483">
    <property type="protein sequence ID" value="APD18743.1"/>
    <property type="molecule type" value="Genomic_DNA"/>
</dbReference>
<feature type="region of interest" description="Disordered" evidence="1">
    <location>
        <begin position="82"/>
        <end position="104"/>
    </location>
</feature>
<accession>A0A1J0MCI4</accession>
<feature type="compositionally biased region" description="Low complexity" evidence="1">
    <location>
        <begin position="88"/>
        <end position="104"/>
    </location>
</feature>
<name>A0A1J0MCI4_9CAUD</name>
<evidence type="ECO:0000256" key="1">
    <source>
        <dbReference type="SAM" id="MobiDB-lite"/>
    </source>
</evidence>
<evidence type="ECO:0000313" key="3">
    <source>
        <dbReference type="Proteomes" id="UP000225535"/>
    </source>
</evidence>
<dbReference type="Proteomes" id="UP000225535">
    <property type="component" value="Segment"/>
</dbReference>
<proteinExistence type="predicted"/>
<organism evidence="2 3">
    <name type="scientific">Streptomyces phage Bioscum</name>
    <dbReference type="NCBI Taxonomy" id="1920307"/>
    <lineage>
        <taxon>Viruses</taxon>
        <taxon>Duplodnaviria</taxon>
        <taxon>Heunggongvirae</taxon>
        <taxon>Uroviricota</taxon>
        <taxon>Caudoviricetes</taxon>
        <taxon>Austintatiousvirus</taxon>
        <taxon>Austintatiousvirus ididsumtinwong</taxon>
    </lineage>
</organism>
<evidence type="ECO:0000313" key="2">
    <source>
        <dbReference type="EMBL" id="APD18743.1"/>
    </source>
</evidence>